<feature type="region of interest" description="Disordered" evidence="1">
    <location>
        <begin position="274"/>
        <end position="309"/>
    </location>
</feature>
<proteinExistence type="predicted"/>
<evidence type="ECO:0000256" key="1">
    <source>
        <dbReference type="SAM" id="MobiDB-lite"/>
    </source>
</evidence>
<feature type="compositionally biased region" description="Basic and acidic residues" evidence="1">
    <location>
        <begin position="530"/>
        <end position="539"/>
    </location>
</feature>
<evidence type="ECO:0000313" key="3">
    <source>
        <dbReference type="Proteomes" id="UP001195483"/>
    </source>
</evidence>
<dbReference type="EMBL" id="JAEAOA010001975">
    <property type="protein sequence ID" value="KAK3605345.1"/>
    <property type="molecule type" value="Genomic_DNA"/>
</dbReference>
<dbReference type="AlphaFoldDB" id="A0AAE0T7M1"/>
<reference evidence="2" key="2">
    <citation type="journal article" date="2021" name="Genome Biol. Evol.">
        <title>Developing a high-quality reference genome for a parasitic bivalve with doubly uniparental inheritance (Bivalvia: Unionida).</title>
        <authorList>
            <person name="Smith C.H."/>
        </authorList>
    </citation>
    <scope>NUCLEOTIDE SEQUENCE</scope>
    <source>
        <strain evidence="2">CHS0354</strain>
        <tissue evidence="2">Mantle</tissue>
    </source>
</reference>
<organism evidence="2 3">
    <name type="scientific">Potamilus streckersoni</name>
    <dbReference type="NCBI Taxonomy" id="2493646"/>
    <lineage>
        <taxon>Eukaryota</taxon>
        <taxon>Metazoa</taxon>
        <taxon>Spiralia</taxon>
        <taxon>Lophotrochozoa</taxon>
        <taxon>Mollusca</taxon>
        <taxon>Bivalvia</taxon>
        <taxon>Autobranchia</taxon>
        <taxon>Heteroconchia</taxon>
        <taxon>Palaeoheterodonta</taxon>
        <taxon>Unionida</taxon>
        <taxon>Unionoidea</taxon>
        <taxon>Unionidae</taxon>
        <taxon>Ambleminae</taxon>
        <taxon>Lampsilini</taxon>
        <taxon>Potamilus</taxon>
    </lineage>
</organism>
<protein>
    <submittedName>
        <fullName evidence="2">Uncharacterized protein</fullName>
    </submittedName>
</protein>
<sequence>MTNKMTRSANGKGEVKRPRLRLVEIAFNSKLVAEGLINGRRPHGGTRGSRKYPLSPYSFQKEASYHQQLQEDIDHLISEDDHDAPYWALETQKEITHSGESPLFVHKLLASSKFEQEHGEIKFQRSLASSSGRRSAPPMRNGKMFYRPNRTHQYLSATDLRDLAGSDAQLKYGRPTRTTLLRARHRTTSTPINLYESRREMVKRAEEVKINSVYSAPKEFFNLYTSDGESAHAFITGARYNRARFLDAKGLTMYGVYMPRDQPQNCFITGSAKMRDVGDDIPSAPPDSPRSDTDIKSTPSQSHHLPRPASYKFSSIRKSLKPSVTRPRSAWEGVANDAKESQNVVDRPKSAIEGKKDIHDEVIVNIPDLKGRGVTVILKGQRLVEAMSSDSKLPRVQGVSVPKVRKSDDPVDEMFMLNQPPSTPINLAEGEKDNQDLESMSVVKPSMDRNADYPSEKTRENQLQRKDLQEEKKEEKNKLMDHKQIRQGSQTVLIKAEGKALHESPRLQSKQESKQNPRRESIAGDFAQENQKENDDKGDAVTIVIPLEGKMEDFEVAEKFNEHSTKNEEAEIKQNKYFDKNVTFFITEEGAEDKLTNGSETHDMSHAGKKDASANSELKHEEINKYGSIHKDDMNDRVTAKDDMNDRITADDFPFENSSKKVEVESESKES</sequence>
<dbReference type="Proteomes" id="UP001195483">
    <property type="component" value="Unassembled WGS sequence"/>
</dbReference>
<evidence type="ECO:0000313" key="2">
    <source>
        <dbReference type="EMBL" id="KAK3605345.1"/>
    </source>
</evidence>
<feature type="compositionally biased region" description="Basic and acidic residues" evidence="1">
    <location>
        <begin position="496"/>
        <end position="522"/>
    </location>
</feature>
<feature type="region of interest" description="Disordered" evidence="1">
    <location>
        <begin position="445"/>
        <end position="539"/>
    </location>
</feature>
<gene>
    <name evidence="2" type="ORF">CHS0354_033834</name>
</gene>
<feature type="compositionally biased region" description="Basic and acidic residues" evidence="1">
    <location>
        <begin position="658"/>
        <end position="671"/>
    </location>
</feature>
<reference evidence="2" key="1">
    <citation type="journal article" date="2021" name="Genome Biol. Evol.">
        <title>A High-Quality Reference Genome for a Parasitic Bivalve with Doubly Uniparental Inheritance (Bivalvia: Unionida).</title>
        <authorList>
            <person name="Smith C.H."/>
        </authorList>
    </citation>
    <scope>NUCLEOTIDE SEQUENCE</scope>
    <source>
        <strain evidence="2">CHS0354</strain>
    </source>
</reference>
<feature type="compositionally biased region" description="Basic and acidic residues" evidence="1">
    <location>
        <begin position="593"/>
        <end position="650"/>
    </location>
</feature>
<name>A0AAE0T7M1_9BIVA</name>
<reference evidence="2" key="3">
    <citation type="submission" date="2023-05" db="EMBL/GenBank/DDBJ databases">
        <authorList>
            <person name="Smith C.H."/>
        </authorList>
    </citation>
    <scope>NUCLEOTIDE SEQUENCE</scope>
    <source>
        <strain evidence="2">CHS0354</strain>
        <tissue evidence="2">Mantle</tissue>
    </source>
</reference>
<accession>A0AAE0T7M1</accession>
<feature type="compositionally biased region" description="Basic and acidic residues" evidence="1">
    <location>
        <begin position="446"/>
        <end position="484"/>
    </location>
</feature>
<feature type="region of interest" description="Disordered" evidence="1">
    <location>
        <begin position="593"/>
        <end position="671"/>
    </location>
</feature>
<comment type="caution">
    <text evidence="2">The sequence shown here is derived from an EMBL/GenBank/DDBJ whole genome shotgun (WGS) entry which is preliminary data.</text>
</comment>
<keyword evidence="3" id="KW-1185">Reference proteome</keyword>